<name>A0A7X0NKF3_9GAMM</name>
<keyword evidence="6" id="KW-1185">Reference proteome</keyword>
<dbReference type="Proteomes" id="UP000537141">
    <property type="component" value="Unassembled WGS sequence"/>
</dbReference>
<evidence type="ECO:0000313" key="5">
    <source>
        <dbReference type="EMBL" id="MBB6545050.1"/>
    </source>
</evidence>
<evidence type="ECO:0000313" key="6">
    <source>
        <dbReference type="Proteomes" id="UP000537141"/>
    </source>
</evidence>
<evidence type="ECO:0000256" key="2">
    <source>
        <dbReference type="ARBA" id="ARBA00022801"/>
    </source>
</evidence>
<dbReference type="NCBIfam" id="TIGR00724">
    <property type="entry name" value="urea_amlyse_rel"/>
    <property type="match status" value="1"/>
</dbReference>
<evidence type="ECO:0000256" key="1">
    <source>
        <dbReference type="ARBA" id="ARBA00022741"/>
    </source>
</evidence>
<dbReference type="AlphaFoldDB" id="A0A7X0NKF3"/>
<dbReference type="InterPro" id="IPR052708">
    <property type="entry name" value="PxpC"/>
</dbReference>
<dbReference type="PANTHER" id="PTHR43309:SF4">
    <property type="entry name" value="CARBOXYLTRANSFERASE DOMAIN-CONTAINING PROTEIN"/>
    <property type="match status" value="1"/>
</dbReference>
<feature type="domain" description="Carboxyltransferase" evidence="4">
    <location>
        <begin position="25"/>
        <end position="302"/>
    </location>
</feature>
<dbReference type="GO" id="GO:0005524">
    <property type="term" value="F:ATP binding"/>
    <property type="evidence" value="ECO:0007669"/>
    <property type="project" value="UniProtKB-KW"/>
</dbReference>
<dbReference type="Pfam" id="PF02626">
    <property type="entry name" value="CT_A_B"/>
    <property type="match status" value="1"/>
</dbReference>
<dbReference type="Gene3D" id="2.40.100.10">
    <property type="entry name" value="Cyclophilin-like"/>
    <property type="match status" value="1"/>
</dbReference>
<dbReference type="EMBL" id="JACHHU010000045">
    <property type="protein sequence ID" value="MBB6545050.1"/>
    <property type="molecule type" value="Genomic_DNA"/>
</dbReference>
<dbReference type="InterPro" id="IPR003778">
    <property type="entry name" value="CT_A_B"/>
</dbReference>
<dbReference type="SMART" id="SM00797">
    <property type="entry name" value="AHS2"/>
    <property type="match status" value="1"/>
</dbReference>
<keyword evidence="1" id="KW-0547">Nucleotide-binding</keyword>
<dbReference type="RefSeq" id="WP_184426705.1">
    <property type="nucleotide sequence ID" value="NZ_AP027362.1"/>
</dbReference>
<evidence type="ECO:0000259" key="4">
    <source>
        <dbReference type="SMART" id="SM00797"/>
    </source>
</evidence>
<dbReference type="GO" id="GO:0016787">
    <property type="term" value="F:hydrolase activity"/>
    <property type="evidence" value="ECO:0007669"/>
    <property type="project" value="UniProtKB-KW"/>
</dbReference>
<reference evidence="5 6" key="1">
    <citation type="submission" date="2020-08" db="EMBL/GenBank/DDBJ databases">
        <title>Genomic Encyclopedia of Type Strains, Phase IV (KMG-IV): sequencing the most valuable type-strain genomes for metagenomic binning, comparative biology and taxonomic classification.</title>
        <authorList>
            <person name="Goeker M."/>
        </authorList>
    </citation>
    <scope>NUCLEOTIDE SEQUENCE [LARGE SCALE GENOMIC DNA]</scope>
    <source>
        <strain evidence="5 6">DSM 26287</strain>
    </source>
</reference>
<evidence type="ECO:0000256" key="3">
    <source>
        <dbReference type="ARBA" id="ARBA00022840"/>
    </source>
</evidence>
<accession>A0A7X0NKF3</accession>
<keyword evidence="3" id="KW-0067">ATP-binding</keyword>
<keyword evidence="2" id="KW-0378">Hydrolase</keyword>
<protein>
    <submittedName>
        <fullName evidence="5">Biotin-dependent carboxylase-like uncharacterized protein</fullName>
    </submittedName>
</protein>
<dbReference type="SUPFAM" id="SSF50891">
    <property type="entry name" value="Cyclophilin-like"/>
    <property type="match status" value="1"/>
</dbReference>
<dbReference type="PANTHER" id="PTHR43309">
    <property type="entry name" value="5-OXOPROLINASE SUBUNIT C"/>
    <property type="match status" value="1"/>
</dbReference>
<sequence length="311" mass="33835">MQGFIVEKSGVQSILVDSGRFGQAHIGLTQGGPADENAFYWLNRLLGNNSNNTAIECNFGGLLLRSTSDQTIAVTGANAPLFINGQRKATWCSYRVSADDLIELGHASKGAIVYLGVNKGFNIPLQFGSSTTVVRENIGGLSGEPLKIGDILPIFDVETKPLLSMPRKHIPSYHQHLTLRLILGAQHSFFSEQATKTLFNCEYVVSKQADRMGYRLEGPALQASKSSMTSEGIAFGAVQVPPNGQPIVLLSDRQTLGGYPKLGAILSIDAYRLSQCTAGALVYFQEISLNQAQTFLEEEQQIRQLTLFSHQ</sequence>
<comment type="caution">
    <text evidence="5">The sequence shown here is derived from an EMBL/GenBank/DDBJ whole genome shotgun (WGS) entry which is preliminary data.</text>
</comment>
<proteinExistence type="predicted"/>
<dbReference type="InterPro" id="IPR029000">
    <property type="entry name" value="Cyclophilin-like_dom_sf"/>
</dbReference>
<gene>
    <name evidence="5" type="ORF">HNQ55_003586</name>
</gene>
<organism evidence="5 6">
    <name type="scientific">Thalassotalea piscium</name>
    <dbReference type="NCBI Taxonomy" id="1230533"/>
    <lineage>
        <taxon>Bacteria</taxon>
        <taxon>Pseudomonadati</taxon>
        <taxon>Pseudomonadota</taxon>
        <taxon>Gammaproteobacteria</taxon>
        <taxon>Alteromonadales</taxon>
        <taxon>Colwelliaceae</taxon>
        <taxon>Thalassotalea</taxon>
    </lineage>
</organism>